<dbReference type="GO" id="GO:0052618">
    <property type="term" value="F:coenzyme F420-0:L-glutamate ligase activity"/>
    <property type="evidence" value="ECO:0007669"/>
    <property type="project" value="TreeGrafter"/>
</dbReference>
<evidence type="ECO:0000256" key="5">
    <source>
        <dbReference type="ARBA" id="ARBA00022958"/>
    </source>
</evidence>
<keyword evidence="3" id="KW-0547">Nucleotide-binding</keyword>
<dbReference type="GO" id="GO:0046872">
    <property type="term" value="F:metal ion binding"/>
    <property type="evidence" value="ECO:0007669"/>
    <property type="project" value="UniProtKB-KW"/>
</dbReference>
<evidence type="ECO:0000313" key="9">
    <source>
        <dbReference type="EMBL" id="PSO05940.1"/>
    </source>
</evidence>
<gene>
    <name evidence="9" type="ORF">B9Q13_00180</name>
</gene>
<comment type="caution">
    <text evidence="9">The sequence shown here is derived from an EMBL/GenBank/DDBJ whole genome shotgun (WGS) entry which is preliminary data.</text>
</comment>
<accession>A0A2R6C506</accession>
<dbReference type="GO" id="GO:0005525">
    <property type="term" value="F:GTP binding"/>
    <property type="evidence" value="ECO:0007669"/>
    <property type="project" value="UniProtKB-KW"/>
</dbReference>
<evidence type="ECO:0000256" key="6">
    <source>
        <dbReference type="ARBA" id="ARBA00023134"/>
    </source>
</evidence>
<keyword evidence="4" id="KW-0460">Magnesium</keyword>
<dbReference type="EMBL" id="NEXO01000003">
    <property type="protein sequence ID" value="PSO05940.1"/>
    <property type="molecule type" value="Genomic_DNA"/>
</dbReference>
<keyword evidence="7" id="KW-0464">Manganese</keyword>
<evidence type="ECO:0000313" key="10">
    <source>
        <dbReference type="Proteomes" id="UP000241886"/>
    </source>
</evidence>
<dbReference type="Gene3D" id="3.30.1330.100">
    <property type="entry name" value="CofE-like"/>
    <property type="match status" value="1"/>
</dbReference>
<dbReference type="NCBIfam" id="TIGR01916">
    <property type="entry name" value="F420_cofE"/>
    <property type="match status" value="1"/>
</dbReference>
<dbReference type="Pfam" id="PF01996">
    <property type="entry name" value="F420_ligase"/>
    <property type="match status" value="1"/>
</dbReference>
<dbReference type="AlphaFoldDB" id="A0A2R6C506"/>
<keyword evidence="1 9" id="KW-0436">Ligase</keyword>
<proteinExistence type="predicted"/>
<keyword evidence="5" id="KW-0630">Potassium</keyword>
<keyword evidence="6" id="KW-0342">GTP-binding</keyword>
<evidence type="ECO:0000256" key="1">
    <source>
        <dbReference type="ARBA" id="ARBA00022598"/>
    </source>
</evidence>
<protein>
    <submittedName>
        <fullName evidence="9">Coenzyme F420-0:L-glutamate ligase</fullName>
    </submittedName>
</protein>
<feature type="domain" description="Coenzyme F420:L-glutamate ligase-like" evidence="8">
    <location>
        <begin position="14"/>
        <end position="231"/>
    </location>
</feature>
<evidence type="ECO:0000256" key="2">
    <source>
        <dbReference type="ARBA" id="ARBA00022723"/>
    </source>
</evidence>
<dbReference type="PANTHER" id="PTHR47917:SF1">
    <property type="entry name" value="COENZYME F420:L-GLUTAMATE LIGASE"/>
    <property type="match status" value="1"/>
</dbReference>
<evidence type="ECO:0000256" key="4">
    <source>
        <dbReference type="ARBA" id="ARBA00022842"/>
    </source>
</evidence>
<dbReference type="InterPro" id="IPR002847">
    <property type="entry name" value="F420-0_gamma-glut_ligase-dom"/>
</dbReference>
<reference evidence="9 10" key="1">
    <citation type="submission" date="2017-04" db="EMBL/GenBank/DDBJ databases">
        <title>Novel microbial lineages endemic to geothermal iron-oxide mats fill important gaps in the evolutionary history of Archaea.</title>
        <authorList>
            <person name="Jay Z.J."/>
            <person name="Beam J.P."/>
            <person name="Dlakic M."/>
            <person name="Rusch D.B."/>
            <person name="Kozubal M.A."/>
            <person name="Inskeep W.P."/>
        </authorList>
    </citation>
    <scope>NUCLEOTIDE SEQUENCE [LARGE SCALE GENOMIC DNA]</scope>
    <source>
        <strain evidence="9">ECH_B_SAG-G16</strain>
    </source>
</reference>
<dbReference type="Gene3D" id="3.90.1660.10">
    <property type="entry name" value="CofE-like domain"/>
    <property type="match status" value="1"/>
</dbReference>
<evidence type="ECO:0000256" key="7">
    <source>
        <dbReference type="ARBA" id="ARBA00023211"/>
    </source>
</evidence>
<evidence type="ECO:0000259" key="8">
    <source>
        <dbReference type="Pfam" id="PF01996"/>
    </source>
</evidence>
<keyword evidence="2" id="KW-0479">Metal-binding</keyword>
<sequence>MDYPKFEVIGVAGLPEFKAGDNLGEEILKALSRMNVPIENGDVLVVSQKVVSKVEGMTVDLARVVPSQRALEIAKVCGKDPRFVELVLQESQSVEYVAPGHLIVTTKHGITCANAGIDVSNVDGTQNTVLLLPKDPDLSAKKLKEYIKNKTGKNVAVIISDTHGRTLREGQINVAIGLSGLNPFRDYRGKADMKGYVLRVKLIAVADEIASAAELVIGQATEKIPVALIKGLNVVEEGEYSAKTLNMPKERWFFKPQS</sequence>
<dbReference type="Proteomes" id="UP000241886">
    <property type="component" value="Unassembled WGS sequence"/>
</dbReference>
<evidence type="ECO:0000256" key="3">
    <source>
        <dbReference type="ARBA" id="ARBA00022741"/>
    </source>
</evidence>
<dbReference type="InterPro" id="IPR008225">
    <property type="entry name" value="F420-0_g-glutamyl_ligase"/>
</dbReference>
<dbReference type="PANTHER" id="PTHR47917">
    <property type="match status" value="1"/>
</dbReference>
<name>A0A2R6C506_9ARCH</name>
<dbReference type="SUPFAM" id="SSF144010">
    <property type="entry name" value="CofE-like"/>
    <property type="match status" value="1"/>
</dbReference>
<organism evidence="9 10">
    <name type="scientific">Candidatus Marsarchaeota G2 archaeon ECH_B_SAG-G16</name>
    <dbReference type="NCBI Taxonomy" id="1978167"/>
    <lineage>
        <taxon>Archaea</taxon>
        <taxon>Candidatus Marsarchaeota</taxon>
        <taxon>Candidatus Marsarchaeota group 2</taxon>
    </lineage>
</organism>